<protein>
    <submittedName>
        <fullName evidence="5">FtsK/SpoIIIE domain-containing protein</fullName>
    </submittedName>
</protein>
<keyword evidence="2 3" id="KW-0067">ATP-binding</keyword>
<gene>
    <name evidence="5" type="ORF">ACFOZ1_15870</name>
</gene>
<dbReference type="InterPro" id="IPR003593">
    <property type="entry name" value="AAA+_ATPase"/>
</dbReference>
<feature type="binding site" evidence="3">
    <location>
        <begin position="30"/>
        <end position="37"/>
    </location>
    <ligand>
        <name>ATP</name>
        <dbReference type="ChEBI" id="CHEBI:30616"/>
    </ligand>
</feature>
<dbReference type="RefSeq" id="WP_390200846.1">
    <property type="nucleotide sequence ID" value="NZ_JBHSDV010000007.1"/>
</dbReference>
<organism evidence="5 6">
    <name type="scientific">Gracilibacillus marinus</name>
    <dbReference type="NCBI Taxonomy" id="630535"/>
    <lineage>
        <taxon>Bacteria</taxon>
        <taxon>Bacillati</taxon>
        <taxon>Bacillota</taxon>
        <taxon>Bacilli</taxon>
        <taxon>Bacillales</taxon>
        <taxon>Bacillaceae</taxon>
        <taxon>Gracilibacillus</taxon>
    </lineage>
</organism>
<sequence>MNFFAFYALQNKGKKIFIDWEKSPHALITGASGTGKTFASKYLMASLVEQNPEIELCIIDYKGDTDFEPFADFQNCYRYNEAKDGILNFLDRFHQRQSGVDTTRKPLYLFIDEFASFLTVLDKKEAEDFKKKIAELLMLGRSFNVHIIMALQRADSSYFVNGARDNFPIRLGLGRLSDESRRMLFPDMEKDDYISLKRGEGYLQTDSSDIVKIFVPEYNMKLANSLIAKGLSKKKV</sequence>
<evidence type="ECO:0000259" key="4">
    <source>
        <dbReference type="PROSITE" id="PS50901"/>
    </source>
</evidence>
<keyword evidence="6" id="KW-1185">Reference proteome</keyword>
<dbReference type="SMART" id="SM00382">
    <property type="entry name" value="AAA"/>
    <property type="match status" value="1"/>
</dbReference>
<dbReference type="Pfam" id="PF01580">
    <property type="entry name" value="FtsK_SpoIIIE"/>
    <property type="match status" value="1"/>
</dbReference>
<dbReference type="InterPro" id="IPR050206">
    <property type="entry name" value="FtsK/SpoIIIE/SftA"/>
</dbReference>
<evidence type="ECO:0000313" key="6">
    <source>
        <dbReference type="Proteomes" id="UP001595880"/>
    </source>
</evidence>
<dbReference type="EMBL" id="JBHSDV010000007">
    <property type="protein sequence ID" value="MFC4389259.1"/>
    <property type="molecule type" value="Genomic_DNA"/>
</dbReference>
<dbReference type="SUPFAM" id="SSF52540">
    <property type="entry name" value="P-loop containing nucleoside triphosphate hydrolases"/>
    <property type="match status" value="1"/>
</dbReference>
<reference evidence="6" key="1">
    <citation type="journal article" date="2019" name="Int. J. Syst. Evol. Microbiol.">
        <title>The Global Catalogue of Microorganisms (GCM) 10K type strain sequencing project: providing services to taxonomists for standard genome sequencing and annotation.</title>
        <authorList>
            <consortium name="The Broad Institute Genomics Platform"/>
            <consortium name="The Broad Institute Genome Sequencing Center for Infectious Disease"/>
            <person name="Wu L."/>
            <person name="Ma J."/>
        </authorList>
    </citation>
    <scope>NUCLEOTIDE SEQUENCE [LARGE SCALE GENOMIC DNA]</scope>
    <source>
        <strain evidence="6">KACC 14058</strain>
    </source>
</reference>
<dbReference type="CDD" id="cd01127">
    <property type="entry name" value="TrwB_TraG_TraD_VirD4"/>
    <property type="match status" value="1"/>
</dbReference>
<proteinExistence type="predicted"/>
<accession>A0ABV8VYK3</accession>
<name>A0ABV8VYK3_9BACI</name>
<evidence type="ECO:0000256" key="1">
    <source>
        <dbReference type="ARBA" id="ARBA00022741"/>
    </source>
</evidence>
<dbReference type="PROSITE" id="PS50901">
    <property type="entry name" value="FTSK"/>
    <property type="match status" value="1"/>
</dbReference>
<comment type="caution">
    <text evidence="5">The sequence shown here is derived from an EMBL/GenBank/DDBJ whole genome shotgun (WGS) entry which is preliminary data.</text>
</comment>
<dbReference type="PANTHER" id="PTHR22683">
    <property type="entry name" value="SPORULATION PROTEIN RELATED"/>
    <property type="match status" value="1"/>
</dbReference>
<feature type="domain" description="FtsK" evidence="4">
    <location>
        <begin position="13"/>
        <end position="182"/>
    </location>
</feature>
<keyword evidence="1 3" id="KW-0547">Nucleotide-binding</keyword>
<dbReference type="PANTHER" id="PTHR22683:SF47">
    <property type="entry name" value="FTSK DOMAIN-CONTAINING PROTEIN YDCQ"/>
    <property type="match status" value="1"/>
</dbReference>
<dbReference type="InterPro" id="IPR027417">
    <property type="entry name" value="P-loop_NTPase"/>
</dbReference>
<dbReference type="InterPro" id="IPR002543">
    <property type="entry name" value="FtsK_dom"/>
</dbReference>
<dbReference type="Gene3D" id="3.40.50.300">
    <property type="entry name" value="P-loop containing nucleotide triphosphate hydrolases"/>
    <property type="match status" value="2"/>
</dbReference>
<evidence type="ECO:0000313" key="5">
    <source>
        <dbReference type="EMBL" id="MFC4389259.1"/>
    </source>
</evidence>
<dbReference type="Proteomes" id="UP001595880">
    <property type="component" value="Unassembled WGS sequence"/>
</dbReference>
<evidence type="ECO:0000256" key="2">
    <source>
        <dbReference type="ARBA" id="ARBA00022840"/>
    </source>
</evidence>
<evidence type="ECO:0000256" key="3">
    <source>
        <dbReference type="PROSITE-ProRule" id="PRU00289"/>
    </source>
</evidence>